<dbReference type="SUPFAM" id="SSF53187">
    <property type="entry name" value="Zn-dependent exopeptidases"/>
    <property type="match status" value="1"/>
</dbReference>
<evidence type="ECO:0000256" key="5">
    <source>
        <dbReference type="ARBA" id="ARBA00022833"/>
    </source>
</evidence>
<keyword evidence="9" id="KW-0732">Signal</keyword>
<keyword evidence="3" id="KW-0645">Protease</keyword>
<dbReference type="EMBL" id="JAAVMX010000004">
    <property type="protein sequence ID" value="KAF4509408.1"/>
    <property type="molecule type" value="Genomic_DNA"/>
</dbReference>
<dbReference type="GO" id="GO:0004181">
    <property type="term" value="F:metallocarboxypeptidase activity"/>
    <property type="evidence" value="ECO:0007669"/>
    <property type="project" value="InterPro"/>
</dbReference>
<comment type="similarity">
    <text evidence="2 7">Belongs to the peptidase M14 family.</text>
</comment>
<evidence type="ECO:0000256" key="7">
    <source>
        <dbReference type="PROSITE-ProRule" id="PRU01379"/>
    </source>
</evidence>
<dbReference type="PANTHER" id="PTHR11705">
    <property type="entry name" value="PROTEASE FAMILY M14 CARBOXYPEPTIDASE A,B"/>
    <property type="match status" value="1"/>
</dbReference>
<evidence type="ECO:0000256" key="8">
    <source>
        <dbReference type="SAM" id="MobiDB-lite"/>
    </source>
</evidence>
<dbReference type="SMART" id="SM00631">
    <property type="entry name" value="Zn_pept"/>
    <property type="match status" value="1"/>
</dbReference>
<evidence type="ECO:0000256" key="9">
    <source>
        <dbReference type="SAM" id="SignalP"/>
    </source>
</evidence>
<protein>
    <recommendedName>
        <fullName evidence="10">Peptidase M14 domain-containing protein</fullName>
    </recommendedName>
</protein>
<name>A0A8H4PS41_9HYPO</name>
<dbReference type="AlphaFoldDB" id="A0A8H4PS41"/>
<feature type="chain" id="PRO_5034030431" description="Peptidase M14 domain-containing protein" evidence="9">
    <location>
        <begin position="19"/>
        <end position="456"/>
    </location>
</feature>
<proteinExistence type="inferred from homology"/>
<accession>A0A8H4PS41</accession>
<keyword evidence="6" id="KW-0482">Metalloprotease</keyword>
<dbReference type="PANTHER" id="PTHR11705:SF143">
    <property type="entry name" value="SLL0236 PROTEIN"/>
    <property type="match status" value="1"/>
</dbReference>
<feature type="signal peptide" evidence="9">
    <location>
        <begin position="1"/>
        <end position="18"/>
    </location>
</feature>
<sequence length="456" mass="49365">MKLWYALLLVAFSLQAGACIVPGEHGGAKDQGSRRHAQKRDSIQSPTASAGSAEPTFTEIPYGKGDRFRKGRSAPISSGLRGIARAHGDDVRHFRPPERTYHNRHLEGLAIGDPRVFILGGIHARERGGPDHVLYFLADLLTARALDTGLRYGDVTYTNEQVRDVLTAGLVVLPLANPDGAAWDQRTNSCWLKNRNASGRAAGGRPGVGVGVDLDRNFAYLWDYKRLFNATPGFVTAASDDPKSDMFHGSAPLSEAETRNVAWVLRRYRWRLAWFVNLHSFSGSVLYGWGDGDVQTTDSRQSFTNASYDGTRGIPMLGHDDADDGSTGSGGAPYGEFMEADDLHAEKTAAERMRSAMTRVGATAYEALPLSWVMASSGSCVDQARGPYYARECGAARVHGLVVEFGGPSASPACPFYPDAAAYHDSVRQVAVGLMELLLTAAEKTGDGREPKMHLC</sequence>
<evidence type="ECO:0000256" key="1">
    <source>
        <dbReference type="ARBA" id="ARBA00001947"/>
    </source>
</evidence>
<dbReference type="Gene3D" id="3.40.630.10">
    <property type="entry name" value="Zn peptidases"/>
    <property type="match status" value="1"/>
</dbReference>
<dbReference type="GO" id="GO:0006508">
    <property type="term" value="P:proteolysis"/>
    <property type="evidence" value="ECO:0007669"/>
    <property type="project" value="UniProtKB-KW"/>
</dbReference>
<keyword evidence="4" id="KW-0378">Hydrolase</keyword>
<feature type="region of interest" description="Disordered" evidence="8">
    <location>
        <begin position="24"/>
        <end position="75"/>
    </location>
</feature>
<keyword evidence="12" id="KW-1185">Reference proteome</keyword>
<evidence type="ECO:0000256" key="2">
    <source>
        <dbReference type="ARBA" id="ARBA00005988"/>
    </source>
</evidence>
<dbReference type="PROSITE" id="PS52035">
    <property type="entry name" value="PEPTIDASE_M14"/>
    <property type="match status" value="1"/>
</dbReference>
<gene>
    <name evidence="11" type="ORF">G6O67_003584</name>
</gene>
<organism evidence="11 12">
    <name type="scientific">Ophiocordyceps sinensis</name>
    <dbReference type="NCBI Taxonomy" id="72228"/>
    <lineage>
        <taxon>Eukaryota</taxon>
        <taxon>Fungi</taxon>
        <taxon>Dikarya</taxon>
        <taxon>Ascomycota</taxon>
        <taxon>Pezizomycotina</taxon>
        <taxon>Sordariomycetes</taxon>
        <taxon>Hypocreomycetidae</taxon>
        <taxon>Hypocreales</taxon>
        <taxon>Ophiocordycipitaceae</taxon>
        <taxon>Ophiocordyceps</taxon>
    </lineage>
</organism>
<dbReference type="InterPro" id="IPR000834">
    <property type="entry name" value="Peptidase_M14"/>
</dbReference>
<feature type="domain" description="Peptidase M14" evidence="10">
    <location>
        <begin position="66"/>
        <end position="363"/>
    </location>
</feature>
<feature type="active site" description="Proton donor/acceptor" evidence="7">
    <location>
        <position position="339"/>
    </location>
</feature>
<evidence type="ECO:0000313" key="11">
    <source>
        <dbReference type="EMBL" id="KAF4509408.1"/>
    </source>
</evidence>
<dbReference type="Proteomes" id="UP000557566">
    <property type="component" value="Unassembled WGS sequence"/>
</dbReference>
<comment type="caution">
    <text evidence="11">The sequence shown here is derived from an EMBL/GenBank/DDBJ whole genome shotgun (WGS) entry which is preliminary data.</text>
</comment>
<dbReference type="GO" id="GO:0008270">
    <property type="term" value="F:zinc ion binding"/>
    <property type="evidence" value="ECO:0007669"/>
    <property type="project" value="InterPro"/>
</dbReference>
<comment type="cofactor">
    <cofactor evidence="1">
        <name>Zn(2+)</name>
        <dbReference type="ChEBI" id="CHEBI:29105"/>
    </cofactor>
</comment>
<evidence type="ECO:0000256" key="6">
    <source>
        <dbReference type="ARBA" id="ARBA00023049"/>
    </source>
</evidence>
<keyword evidence="5" id="KW-0862">Zinc</keyword>
<evidence type="ECO:0000259" key="10">
    <source>
        <dbReference type="PROSITE" id="PS52035"/>
    </source>
</evidence>
<dbReference type="OrthoDB" id="3626597at2759"/>
<reference evidence="11 12" key="1">
    <citation type="journal article" date="2020" name="Genome Biol. Evol.">
        <title>A new high-quality draft genome assembly of the Chinese cordyceps Ophiocordyceps sinensis.</title>
        <authorList>
            <person name="Shu R."/>
            <person name="Zhang J."/>
            <person name="Meng Q."/>
            <person name="Zhang H."/>
            <person name="Zhou G."/>
            <person name="Li M."/>
            <person name="Wu P."/>
            <person name="Zhao Y."/>
            <person name="Chen C."/>
            <person name="Qin Q."/>
        </authorList>
    </citation>
    <scope>NUCLEOTIDE SEQUENCE [LARGE SCALE GENOMIC DNA]</scope>
    <source>
        <strain evidence="11 12">IOZ07</strain>
    </source>
</reference>
<dbReference type="Pfam" id="PF00246">
    <property type="entry name" value="Peptidase_M14"/>
    <property type="match status" value="1"/>
</dbReference>
<evidence type="ECO:0000256" key="4">
    <source>
        <dbReference type="ARBA" id="ARBA00022801"/>
    </source>
</evidence>
<evidence type="ECO:0000313" key="12">
    <source>
        <dbReference type="Proteomes" id="UP000557566"/>
    </source>
</evidence>
<evidence type="ECO:0000256" key="3">
    <source>
        <dbReference type="ARBA" id="ARBA00022670"/>
    </source>
</evidence>